<accession>G0J6K0</accession>
<dbReference type="InterPro" id="IPR052893">
    <property type="entry name" value="TCS_response_regulator"/>
</dbReference>
<reference evidence="4" key="1">
    <citation type="submission" date="2011-07" db="EMBL/GenBank/DDBJ databases">
        <title>The complete genome of Cyclobacterium marinum DSM 745.</title>
        <authorList>
            <person name="Lucas S."/>
            <person name="Han J."/>
            <person name="Lapidus A."/>
            <person name="Bruce D."/>
            <person name="Goodwin L."/>
            <person name="Pitluck S."/>
            <person name="Peters L."/>
            <person name="Kyrpides N."/>
            <person name="Mavromatis K."/>
            <person name="Ivanova N."/>
            <person name="Ovchinnikova G."/>
            <person name="Chertkov O."/>
            <person name="Detter J.C."/>
            <person name="Tapia R."/>
            <person name="Han C."/>
            <person name="Land M."/>
            <person name="Hauser L."/>
            <person name="Markowitz V."/>
            <person name="Cheng J.-F."/>
            <person name="Hugenholtz P."/>
            <person name="Woyke T."/>
            <person name="Wu D."/>
            <person name="Tindall B."/>
            <person name="Schuetze A."/>
            <person name="Brambilla E."/>
            <person name="Klenk H.-P."/>
            <person name="Eisen J.A."/>
        </authorList>
    </citation>
    <scope>NUCLEOTIDE SEQUENCE [LARGE SCALE GENOMIC DNA]</scope>
    <source>
        <strain evidence="4">ATCC 25205 / DSM 745 / LMG 13164 / NCIMB 1802</strain>
    </source>
</reference>
<feature type="domain" description="Response regulatory" evidence="2">
    <location>
        <begin position="7"/>
        <end position="134"/>
    </location>
</feature>
<dbReference type="GO" id="GO:0000160">
    <property type="term" value="P:phosphorelay signal transduction system"/>
    <property type="evidence" value="ECO:0007669"/>
    <property type="project" value="InterPro"/>
</dbReference>
<dbReference type="EMBL" id="CP002955">
    <property type="protein sequence ID" value="AEL28515.1"/>
    <property type="molecule type" value="Genomic_DNA"/>
</dbReference>
<dbReference type="SMART" id="SM00448">
    <property type="entry name" value="REC"/>
    <property type="match status" value="1"/>
</dbReference>
<dbReference type="KEGG" id="cmr:Cycma_4830"/>
<evidence type="ECO:0000313" key="4">
    <source>
        <dbReference type="Proteomes" id="UP000001635"/>
    </source>
</evidence>
<evidence type="ECO:0000256" key="1">
    <source>
        <dbReference type="PROSITE-ProRule" id="PRU00169"/>
    </source>
</evidence>
<dbReference type="InterPro" id="IPR001789">
    <property type="entry name" value="Sig_transdc_resp-reg_receiver"/>
</dbReference>
<feature type="modified residue" description="4-aspartylphosphate" evidence="1">
    <location>
        <position position="64"/>
    </location>
</feature>
<keyword evidence="1" id="KW-0597">Phosphoprotein</keyword>
<name>G0J6K0_CYCMS</name>
<proteinExistence type="predicted"/>
<dbReference type="PROSITE" id="PS50110">
    <property type="entry name" value="RESPONSE_REGULATORY"/>
    <property type="match status" value="1"/>
</dbReference>
<dbReference type="STRING" id="880070.Cycma_4830"/>
<dbReference type="PANTHER" id="PTHR44520:SF2">
    <property type="entry name" value="RESPONSE REGULATOR RCP1"/>
    <property type="match status" value="1"/>
</dbReference>
<dbReference type="OrthoDB" id="1524091at2"/>
<dbReference type="SUPFAM" id="SSF52172">
    <property type="entry name" value="CheY-like"/>
    <property type="match status" value="1"/>
</dbReference>
<protein>
    <submittedName>
        <fullName evidence="3">Response regulator receiver</fullName>
    </submittedName>
</protein>
<dbReference type="RefSeq" id="WP_014022795.1">
    <property type="nucleotide sequence ID" value="NC_015914.1"/>
</dbReference>
<gene>
    <name evidence="3" type="ordered locus">Cycma_4830</name>
</gene>
<sequence>MRKKINCILLIDDDKATNFLHNEIIMETNLVERVVEVLSGYEALEYLEKMEDGKYPQPDIIFLDINMPAMSGWEFLEEYDKLDEGKKAKIVVVMLTTSVNPDDKDKAKSKGLINGFFNKPLTFEMIERVIDENF</sequence>
<dbReference type="eggNOG" id="COG3706">
    <property type="taxonomic scope" value="Bacteria"/>
</dbReference>
<dbReference type="Pfam" id="PF00072">
    <property type="entry name" value="Response_reg"/>
    <property type="match status" value="1"/>
</dbReference>
<keyword evidence="4" id="KW-1185">Reference proteome</keyword>
<dbReference type="HOGENOM" id="CLU_000445_69_17_10"/>
<evidence type="ECO:0000259" key="2">
    <source>
        <dbReference type="PROSITE" id="PS50110"/>
    </source>
</evidence>
<dbReference type="Gene3D" id="3.40.50.2300">
    <property type="match status" value="1"/>
</dbReference>
<organism evidence="3 4">
    <name type="scientific">Cyclobacterium marinum (strain ATCC 25205 / DSM 745 / LMG 13164 / NCIMB 1802)</name>
    <name type="common">Flectobacillus marinus</name>
    <dbReference type="NCBI Taxonomy" id="880070"/>
    <lineage>
        <taxon>Bacteria</taxon>
        <taxon>Pseudomonadati</taxon>
        <taxon>Bacteroidota</taxon>
        <taxon>Cytophagia</taxon>
        <taxon>Cytophagales</taxon>
        <taxon>Cyclobacteriaceae</taxon>
        <taxon>Cyclobacterium</taxon>
    </lineage>
</organism>
<dbReference type="PANTHER" id="PTHR44520">
    <property type="entry name" value="RESPONSE REGULATOR RCP1-RELATED"/>
    <property type="match status" value="1"/>
</dbReference>
<dbReference type="InterPro" id="IPR011006">
    <property type="entry name" value="CheY-like_superfamily"/>
</dbReference>
<dbReference type="AlphaFoldDB" id="G0J6K0"/>
<evidence type="ECO:0000313" key="3">
    <source>
        <dbReference type="EMBL" id="AEL28515.1"/>
    </source>
</evidence>
<dbReference type="Proteomes" id="UP000001635">
    <property type="component" value="Chromosome"/>
</dbReference>